<protein>
    <submittedName>
        <fullName evidence="2">Uncharacterized protein</fullName>
    </submittedName>
</protein>
<evidence type="ECO:0000313" key="4">
    <source>
        <dbReference type="Proteomes" id="UP000077755"/>
    </source>
</evidence>
<reference evidence="3" key="2">
    <citation type="submission" date="2022-03" db="EMBL/GenBank/DDBJ databases">
        <title>Draft title - Genomic analysis of global carrot germplasm unveils the trajectory of domestication and the origin of high carotenoid orange carrot.</title>
        <authorList>
            <person name="Iorizzo M."/>
            <person name="Ellison S."/>
            <person name="Senalik D."/>
            <person name="Macko-Podgorni A."/>
            <person name="Grzebelus D."/>
            <person name="Bostan H."/>
            <person name="Rolling W."/>
            <person name="Curaba J."/>
            <person name="Simon P."/>
        </authorList>
    </citation>
    <scope>NUCLEOTIDE SEQUENCE</scope>
    <source>
        <tissue evidence="3">Leaf</tissue>
    </source>
</reference>
<feature type="region of interest" description="Disordered" evidence="1">
    <location>
        <begin position="1"/>
        <end position="22"/>
    </location>
</feature>
<organism evidence="2">
    <name type="scientific">Daucus carota subsp. sativus</name>
    <name type="common">Carrot</name>
    <dbReference type="NCBI Taxonomy" id="79200"/>
    <lineage>
        <taxon>Eukaryota</taxon>
        <taxon>Viridiplantae</taxon>
        <taxon>Streptophyta</taxon>
        <taxon>Embryophyta</taxon>
        <taxon>Tracheophyta</taxon>
        <taxon>Spermatophyta</taxon>
        <taxon>Magnoliopsida</taxon>
        <taxon>eudicotyledons</taxon>
        <taxon>Gunneridae</taxon>
        <taxon>Pentapetalae</taxon>
        <taxon>asterids</taxon>
        <taxon>campanulids</taxon>
        <taxon>Apiales</taxon>
        <taxon>Apiaceae</taxon>
        <taxon>Apioideae</taxon>
        <taxon>Scandiceae</taxon>
        <taxon>Daucinae</taxon>
        <taxon>Daucus</taxon>
        <taxon>Daucus sect. Daucus</taxon>
    </lineage>
</organism>
<dbReference type="Gramene" id="KZN07238">
    <property type="protein sequence ID" value="KZN07238"/>
    <property type="gene ID" value="DCAR_008075"/>
</dbReference>
<dbReference type="EMBL" id="CP093344">
    <property type="protein sequence ID" value="WOG89880.1"/>
    <property type="molecule type" value="Genomic_DNA"/>
</dbReference>
<gene>
    <name evidence="2" type="ORF">DCAR_008075</name>
    <name evidence="3" type="ORF">DCAR_0209119</name>
</gene>
<reference evidence="2" key="1">
    <citation type="journal article" date="2016" name="Nat. Genet.">
        <title>A high-quality carrot genome assembly provides new insights into carotenoid accumulation and asterid genome evolution.</title>
        <authorList>
            <person name="Iorizzo M."/>
            <person name="Ellison S."/>
            <person name="Senalik D."/>
            <person name="Zeng P."/>
            <person name="Satapoomin P."/>
            <person name="Huang J."/>
            <person name="Bowman M."/>
            <person name="Iovene M."/>
            <person name="Sanseverino W."/>
            <person name="Cavagnaro P."/>
            <person name="Yildiz M."/>
            <person name="Macko-Podgorni A."/>
            <person name="Moranska E."/>
            <person name="Grzebelus E."/>
            <person name="Grzebelus D."/>
            <person name="Ashrafi H."/>
            <person name="Zheng Z."/>
            <person name="Cheng S."/>
            <person name="Spooner D."/>
            <person name="Van Deynze A."/>
            <person name="Simon P."/>
        </authorList>
    </citation>
    <scope>NUCLEOTIDE SEQUENCE [LARGE SCALE GENOMIC DNA]</scope>
    <source>
        <tissue evidence="2">Leaf</tissue>
    </source>
</reference>
<accession>A0A166F1U8</accession>
<sequence>MVKSSPTLGDLPEITGADTTEASSSADAEFILINDENVIRDTVDSEPQEAKASVTDQETKPVTFIDTIPIIMNVDDTNTPCMIENKNLLINDANQIILGSVKITITTNGGQVTKVSESSEDGAERSVPGGIGGNVFFGKAVSGSSEMYNVGENDFYNQIFQTMNNDVFVVGRFAKVADTAHNRMVLAKFDKEETNSGDATTGKYYKY</sequence>
<evidence type="ECO:0000256" key="1">
    <source>
        <dbReference type="SAM" id="MobiDB-lite"/>
    </source>
</evidence>
<evidence type="ECO:0000313" key="2">
    <source>
        <dbReference type="EMBL" id="KZN07238.1"/>
    </source>
</evidence>
<evidence type="ECO:0000313" key="3">
    <source>
        <dbReference type="EMBL" id="WOG89880.1"/>
    </source>
</evidence>
<keyword evidence="4" id="KW-1185">Reference proteome</keyword>
<dbReference type="Proteomes" id="UP000077755">
    <property type="component" value="Chromosome 2"/>
</dbReference>
<proteinExistence type="predicted"/>
<dbReference type="EMBL" id="LNRQ01000002">
    <property type="protein sequence ID" value="KZN07238.1"/>
    <property type="molecule type" value="Genomic_DNA"/>
</dbReference>
<name>A0A166F1U8_DAUCS</name>
<dbReference type="AlphaFoldDB" id="A0A166F1U8"/>